<reference evidence="2 3" key="1">
    <citation type="journal article" date="2018" name="Sci. Rep.">
        <title>Comparative analysis of the Pocillopora damicornis genome highlights role of immune system in coral evolution.</title>
        <authorList>
            <person name="Cunning R."/>
            <person name="Bay R.A."/>
            <person name="Gillette P."/>
            <person name="Baker A.C."/>
            <person name="Traylor-Knowles N."/>
        </authorList>
    </citation>
    <scope>NUCLEOTIDE SEQUENCE [LARGE SCALE GENOMIC DNA]</scope>
    <source>
        <strain evidence="2">RSMAS</strain>
        <tissue evidence="2">Whole animal</tissue>
    </source>
</reference>
<evidence type="ECO:0000256" key="1">
    <source>
        <dbReference type="SAM" id="MobiDB-lite"/>
    </source>
</evidence>
<dbReference type="Proteomes" id="UP000275408">
    <property type="component" value="Unassembled WGS sequence"/>
</dbReference>
<feature type="region of interest" description="Disordered" evidence="1">
    <location>
        <begin position="1"/>
        <end position="36"/>
    </location>
</feature>
<organism evidence="2 3">
    <name type="scientific">Pocillopora damicornis</name>
    <name type="common">Cauliflower coral</name>
    <name type="synonym">Millepora damicornis</name>
    <dbReference type="NCBI Taxonomy" id="46731"/>
    <lineage>
        <taxon>Eukaryota</taxon>
        <taxon>Metazoa</taxon>
        <taxon>Cnidaria</taxon>
        <taxon>Anthozoa</taxon>
        <taxon>Hexacorallia</taxon>
        <taxon>Scleractinia</taxon>
        <taxon>Astrocoeniina</taxon>
        <taxon>Pocilloporidae</taxon>
        <taxon>Pocillopora</taxon>
    </lineage>
</organism>
<name>A0A3M6TF21_POCDA</name>
<keyword evidence="3" id="KW-1185">Reference proteome</keyword>
<proteinExistence type="predicted"/>
<evidence type="ECO:0000313" key="3">
    <source>
        <dbReference type="Proteomes" id="UP000275408"/>
    </source>
</evidence>
<evidence type="ECO:0000313" key="2">
    <source>
        <dbReference type="EMBL" id="RMX39929.1"/>
    </source>
</evidence>
<protein>
    <submittedName>
        <fullName evidence="2">Uncharacterized protein</fullName>
    </submittedName>
</protein>
<feature type="region of interest" description="Disordered" evidence="1">
    <location>
        <begin position="129"/>
        <end position="180"/>
    </location>
</feature>
<gene>
    <name evidence="2" type="ORF">pdam_00024202</name>
</gene>
<feature type="compositionally biased region" description="Polar residues" evidence="1">
    <location>
        <begin position="8"/>
        <end position="34"/>
    </location>
</feature>
<accession>A0A3M6TF21</accession>
<dbReference type="AlphaFoldDB" id="A0A3M6TF21"/>
<feature type="compositionally biased region" description="Polar residues" evidence="1">
    <location>
        <begin position="142"/>
        <end position="158"/>
    </location>
</feature>
<dbReference type="EMBL" id="RCHS01003748">
    <property type="protein sequence ID" value="RMX39929.1"/>
    <property type="molecule type" value="Genomic_DNA"/>
</dbReference>
<comment type="caution">
    <text evidence="2">The sequence shown here is derived from an EMBL/GenBank/DDBJ whole genome shotgun (WGS) entry which is preliminary data.</text>
</comment>
<sequence length="180" mass="20730">MCTDSEEISPSSRSTPDCLMNSRSTDNIEGSSESQDIEEILPSTVVQEQRNLFNSKLASHKYEELKLKLANDSWLVTCAQEELKIRKQMLERMEVTDKQHAEYMKKMFTNMERLTNSIANGFGLLRQIMEPRHPFPPPQPHYYNQSQPSAFMSSTPVSHQMERQNSRQSSFTSALFSDES</sequence>
<feature type="compositionally biased region" description="Polar residues" evidence="1">
    <location>
        <begin position="166"/>
        <end position="180"/>
    </location>
</feature>